<dbReference type="Gene3D" id="3.40.80.10">
    <property type="entry name" value="Peptidoglycan recognition protein-like"/>
    <property type="match status" value="1"/>
</dbReference>
<dbReference type="CDD" id="cd06583">
    <property type="entry name" value="PGRP"/>
    <property type="match status" value="1"/>
</dbReference>
<evidence type="ECO:0000313" key="5">
    <source>
        <dbReference type="EMBL" id="SFN58024.1"/>
    </source>
</evidence>
<dbReference type="SMART" id="SM00701">
    <property type="entry name" value="PGRP"/>
    <property type="match status" value="1"/>
</dbReference>
<dbReference type="PROSITE" id="PS51318">
    <property type="entry name" value="TAT"/>
    <property type="match status" value="1"/>
</dbReference>
<feature type="domain" description="N-acetylmuramoyl-L-alanine amidase" evidence="3">
    <location>
        <begin position="52"/>
        <end position="202"/>
    </location>
</feature>
<evidence type="ECO:0000256" key="1">
    <source>
        <dbReference type="ARBA" id="ARBA00007553"/>
    </source>
</evidence>
<keyword evidence="6" id="KW-1185">Reference proteome</keyword>
<dbReference type="InterPro" id="IPR036505">
    <property type="entry name" value="Amidase/PGRP_sf"/>
</dbReference>
<dbReference type="InterPro" id="IPR006619">
    <property type="entry name" value="PGRP_domain_met/bac"/>
</dbReference>
<dbReference type="GO" id="GO:0008745">
    <property type="term" value="F:N-acetylmuramoyl-L-alanine amidase activity"/>
    <property type="evidence" value="ECO:0007669"/>
    <property type="project" value="InterPro"/>
</dbReference>
<organism evidence="5 6">
    <name type="scientific">Actinomadura madurae</name>
    <dbReference type="NCBI Taxonomy" id="1993"/>
    <lineage>
        <taxon>Bacteria</taxon>
        <taxon>Bacillati</taxon>
        <taxon>Actinomycetota</taxon>
        <taxon>Actinomycetes</taxon>
        <taxon>Streptosporangiales</taxon>
        <taxon>Thermomonosporaceae</taxon>
        <taxon>Actinomadura</taxon>
    </lineage>
</organism>
<accession>A0A1I5A6G0</accession>
<dbReference type="Proteomes" id="UP000183413">
    <property type="component" value="Unassembled WGS sequence"/>
</dbReference>
<dbReference type="Pfam" id="PF01510">
    <property type="entry name" value="Amidase_2"/>
    <property type="match status" value="1"/>
</dbReference>
<dbReference type="STRING" id="1993.SAMN04489713_102476"/>
<protein>
    <submittedName>
        <fullName evidence="5">N-acetylmuramoyl-L-alanine amidase</fullName>
    </submittedName>
</protein>
<proteinExistence type="inferred from homology"/>
<dbReference type="InParanoid" id="A0A1I5A6G0"/>
<dbReference type="SMART" id="SM00644">
    <property type="entry name" value="Ami_2"/>
    <property type="match status" value="1"/>
</dbReference>
<dbReference type="PANTHER" id="PTHR11022">
    <property type="entry name" value="PEPTIDOGLYCAN RECOGNITION PROTEIN"/>
    <property type="match status" value="1"/>
</dbReference>
<gene>
    <name evidence="5" type="ORF">SAMN04489713_102476</name>
</gene>
<name>A0A1I5A6G0_9ACTN</name>
<dbReference type="InterPro" id="IPR006311">
    <property type="entry name" value="TAT_signal"/>
</dbReference>
<dbReference type="GO" id="GO:0009253">
    <property type="term" value="P:peptidoglycan catabolic process"/>
    <property type="evidence" value="ECO:0007669"/>
    <property type="project" value="InterPro"/>
</dbReference>
<dbReference type="GeneID" id="99649761"/>
<evidence type="ECO:0000256" key="2">
    <source>
        <dbReference type="SAM" id="MobiDB-lite"/>
    </source>
</evidence>
<reference evidence="5 6" key="1">
    <citation type="submission" date="2016-10" db="EMBL/GenBank/DDBJ databases">
        <authorList>
            <person name="de Groot N.N."/>
        </authorList>
    </citation>
    <scope>NUCLEOTIDE SEQUENCE [LARGE SCALE GENOMIC DNA]</scope>
    <source>
        <strain evidence="5 6">DSM 43067</strain>
    </source>
</reference>
<comment type="similarity">
    <text evidence="1">Belongs to the N-acetylmuramoyl-L-alanine amidase 2 family.</text>
</comment>
<evidence type="ECO:0000313" key="6">
    <source>
        <dbReference type="Proteomes" id="UP000183413"/>
    </source>
</evidence>
<dbReference type="PANTHER" id="PTHR11022:SF41">
    <property type="entry name" value="PEPTIDOGLYCAN-RECOGNITION PROTEIN LC-RELATED"/>
    <property type="match status" value="1"/>
</dbReference>
<feature type="region of interest" description="Disordered" evidence="2">
    <location>
        <begin position="230"/>
        <end position="256"/>
    </location>
</feature>
<dbReference type="InterPro" id="IPR002502">
    <property type="entry name" value="Amidase_domain"/>
</dbReference>
<dbReference type="eggNOG" id="COG5632">
    <property type="taxonomic scope" value="Bacteria"/>
</dbReference>
<dbReference type="GO" id="GO:0008270">
    <property type="term" value="F:zinc ion binding"/>
    <property type="evidence" value="ECO:0007669"/>
    <property type="project" value="InterPro"/>
</dbReference>
<feature type="domain" description="Peptidoglycan recognition protein family" evidence="4">
    <location>
        <begin position="43"/>
        <end position="196"/>
    </location>
</feature>
<dbReference type="InterPro" id="IPR015510">
    <property type="entry name" value="PGRP"/>
</dbReference>
<sequence length="256" mass="27060">MSELSPLARRAFLTRAGAVAGGAVLLGTADLARPRAARGLAAPRVYTRAEWSARPPSSTAQIIAAPDHLVVHHMAFPNSTDYSLAHAFQLSRDCQDLHMDTNGWADTGQQLTISRGGHVMEGRNRSLEAVGQGANVMGAQTANHNGHTLGIENEGTYITALPTAALWTSLVQTLAWLCDVYGLDPHAAIVGHRDYVATQCPGDALYAELPRLRNEVGAALGAVLTTESPAPFVRSGLPGPRRRGDHGPAVGPDERG</sequence>
<evidence type="ECO:0000259" key="3">
    <source>
        <dbReference type="SMART" id="SM00644"/>
    </source>
</evidence>
<dbReference type="OrthoDB" id="514320at2"/>
<dbReference type="EMBL" id="FOVH01000002">
    <property type="protein sequence ID" value="SFN58024.1"/>
    <property type="molecule type" value="Genomic_DNA"/>
</dbReference>
<dbReference type="RefSeq" id="WP_021597289.1">
    <property type="nucleotide sequence ID" value="NZ_CP083237.1"/>
</dbReference>
<evidence type="ECO:0000259" key="4">
    <source>
        <dbReference type="SMART" id="SM00701"/>
    </source>
</evidence>
<dbReference type="SUPFAM" id="SSF55846">
    <property type="entry name" value="N-acetylmuramoyl-L-alanine amidase-like"/>
    <property type="match status" value="1"/>
</dbReference>
<dbReference type="AlphaFoldDB" id="A0A1I5A6G0"/>